<comment type="caution">
    <text evidence="2">The sequence shown here is derived from an EMBL/GenBank/DDBJ whole genome shotgun (WGS) entry which is preliminary data.</text>
</comment>
<name>A0AAD7SDF8_9TELE</name>
<gene>
    <name evidence="2" type="ORF">AAFF_G00393300</name>
</gene>
<protein>
    <submittedName>
        <fullName evidence="2">Uncharacterized protein</fullName>
    </submittedName>
</protein>
<keyword evidence="3" id="KW-1185">Reference proteome</keyword>
<feature type="region of interest" description="Disordered" evidence="1">
    <location>
        <begin position="139"/>
        <end position="164"/>
    </location>
</feature>
<organism evidence="2 3">
    <name type="scientific">Aldrovandia affinis</name>
    <dbReference type="NCBI Taxonomy" id="143900"/>
    <lineage>
        <taxon>Eukaryota</taxon>
        <taxon>Metazoa</taxon>
        <taxon>Chordata</taxon>
        <taxon>Craniata</taxon>
        <taxon>Vertebrata</taxon>
        <taxon>Euteleostomi</taxon>
        <taxon>Actinopterygii</taxon>
        <taxon>Neopterygii</taxon>
        <taxon>Teleostei</taxon>
        <taxon>Notacanthiformes</taxon>
        <taxon>Halosauridae</taxon>
        <taxon>Aldrovandia</taxon>
    </lineage>
</organism>
<reference evidence="2" key="1">
    <citation type="journal article" date="2023" name="Science">
        <title>Genome structures resolve the early diversification of teleost fishes.</title>
        <authorList>
            <person name="Parey E."/>
            <person name="Louis A."/>
            <person name="Montfort J."/>
            <person name="Bouchez O."/>
            <person name="Roques C."/>
            <person name="Iampietro C."/>
            <person name="Lluch J."/>
            <person name="Castinel A."/>
            <person name="Donnadieu C."/>
            <person name="Desvignes T."/>
            <person name="Floi Bucao C."/>
            <person name="Jouanno E."/>
            <person name="Wen M."/>
            <person name="Mejri S."/>
            <person name="Dirks R."/>
            <person name="Jansen H."/>
            <person name="Henkel C."/>
            <person name="Chen W.J."/>
            <person name="Zahm M."/>
            <person name="Cabau C."/>
            <person name="Klopp C."/>
            <person name="Thompson A.W."/>
            <person name="Robinson-Rechavi M."/>
            <person name="Braasch I."/>
            <person name="Lecointre G."/>
            <person name="Bobe J."/>
            <person name="Postlethwait J.H."/>
            <person name="Berthelot C."/>
            <person name="Roest Crollius H."/>
            <person name="Guiguen Y."/>
        </authorList>
    </citation>
    <scope>NUCLEOTIDE SEQUENCE</scope>
    <source>
        <strain evidence="2">NC1722</strain>
    </source>
</reference>
<dbReference type="AlphaFoldDB" id="A0AAD7SDF8"/>
<accession>A0AAD7SDF8</accession>
<feature type="compositionally biased region" description="Low complexity" evidence="1">
    <location>
        <begin position="82"/>
        <end position="92"/>
    </location>
</feature>
<feature type="region of interest" description="Disordered" evidence="1">
    <location>
        <begin position="1"/>
        <end position="111"/>
    </location>
</feature>
<feature type="compositionally biased region" description="Polar residues" evidence="1">
    <location>
        <begin position="1"/>
        <end position="15"/>
    </location>
</feature>
<evidence type="ECO:0000313" key="3">
    <source>
        <dbReference type="Proteomes" id="UP001221898"/>
    </source>
</evidence>
<sequence>MAALQNPVSFETTSMRAIPEELPRGGGTDSEIDRAAAAGRARGEPCCRSAHPCQTPTTGEGNANHCWDKHDLHNPQKNRGKPLSPSPSTVSESSRRCPATQRQSKRSNSDICPELIPRLHVMQCKKTIAFGLVSPKLERRRSSKKDFSVPSKVETLTPSPPVNGQEKELQTALAEKLLDPQNHPLPPCPAAHCLCLPSNPAAVFSTWDPCVCQVKYLHG</sequence>
<evidence type="ECO:0000256" key="1">
    <source>
        <dbReference type="SAM" id="MobiDB-lite"/>
    </source>
</evidence>
<proteinExistence type="predicted"/>
<dbReference type="EMBL" id="JAINUG010000075">
    <property type="protein sequence ID" value="KAJ8400561.1"/>
    <property type="molecule type" value="Genomic_DNA"/>
</dbReference>
<dbReference type="Proteomes" id="UP001221898">
    <property type="component" value="Unassembled WGS sequence"/>
</dbReference>
<feature type="compositionally biased region" description="Polar residues" evidence="1">
    <location>
        <begin position="52"/>
        <end position="61"/>
    </location>
</feature>
<evidence type="ECO:0000313" key="2">
    <source>
        <dbReference type="EMBL" id="KAJ8400561.1"/>
    </source>
</evidence>